<sequence>MFVITEMFASHVYIGLEENDIIYNGLGNTCFIIGVNYSYLMRYCKIPAKVALDRSHLRQPYSLSRALFGVFGQNQGKIDSFSIYQFDIINLITNIVYFEYIAEQIINIEFYQLEQQTLLKTLSLFIITLMTSTVQFIIIVVSINQFKFDVYIILLNKTKKLLQIKNIISF</sequence>
<dbReference type="AlphaFoldDB" id="A0AA86TI52"/>
<reference evidence="3 4" key="2">
    <citation type="submission" date="2024-07" db="EMBL/GenBank/DDBJ databases">
        <authorList>
            <person name="Akdeniz Z."/>
        </authorList>
    </citation>
    <scope>NUCLEOTIDE SEQUENCE [LARGE SCALE GENOMIC DNA]</scope>
</reference>
<evidence type="ECO:0000313" key="3">
    <source>
        <dbReference type="EMBL" id="CAL6006020.1"/>
    </source>
</evidence>
<evidence type="ECO:0000313" key="2">
    <source>
        <dbReference type="EMBL" id="CAI9916572.1"/>
    </source>
</evidence>
<feature type="transmembrane region" description="Helical" evidence="1">
    <location>
        <begin position="21"/>
        <end position="40"/>
    </location>
</feature>
<protein>
    <submittedName>
        <fullName evidence="3">Hypothetical_protein</fullName>
    </submittedName>
</protein>
<gene>
    <name evidence="3" type="ORF">HINF_LOCUS19946</name>
    <name evidence="2" type="ORF">HINF_LOCUS4217</name>
</gene>
<feature type="transmembrane region" description="Helical" evidence="1">
    <location>
        <begin position="122"/>
        <end position="143"/>
    </location>
</feature>
<evidence type="ECO:0000313" key="4">
    <source>
        <dbReference type="Proteomes" id="UP001642409"/>
    </source>
</evidence>
<keyword evidence="1" id="KW-0472">Membrane</keyword>
<accession>A0AA86TI52</accession>
<keyword evidence="1" id="KW-1133">Transmembrane helix</keyword>
<proteinExistence type="predicted"/>
<reference evidence="2" key="1">
    <citation type="submission" date="2023-06" db="EMBL/GenBank/DDBJ databases">
        <authorList>
            <person name="Kurt Z."/>
        </authorList>
    </citation>
    <scope>NUCLEOTIDE SEQUENCE</scope>
</reference>
<dbReference type="Proteomes" id="UP001642409">
    <property type="component" value="Unassembled WGS sequence"/>
</dbReference>
<dbReference type="EMBL" id="CAXDID020000053">
    <property type="protein sequence ID" value="CAL6006020.1"/>
    <property type="molecule type" value="Genomic_DNA"/>
</dbReference>
<keyword evidence="4" id="KW-1185">Reference proteome</keyword>
<organism evidence="2">
    <name type="scientific">Hexamita inflata</name>
    <dbReference type="NCBI Taxonomy" id="28002"/>
    <lineage>
        <taxon>Eukaryota</taxon>
        <taxon>Metamonada</taxon>
        <taxon>Diplomonadida</taxon>
        <taxon>Hexamitidae</taxon>
        <taxon>Hexamitinae</taxon>
        <taxon>Hexamita</taxon>
    </lineage>
</organism>
<dbReference type="EMBL" id="CATOUU010000108">
    <property type="protein sequence ID" value="CAI9916572.1"/>
    <property type="molecule type" value="Genomic_DNA"/>
</dbReference>
<name>A0AA86TI52_9EUKA</name>
<keyword evidence="1" id="KW-0812">Transmembrane</keyword>
<comment type="caution">
    <text evidence="2">The sequence shown here is derived from an EMBL/GenBank/DDBJ whole genome shotgun (WGS) entry which is preliminary data.</text>
</comment>
<evidence type="ECO:0000256" key="1">
    <source>
        <dbReference type="SAM" id="Phobius"/>
    </source>
</evidence>